<dbReference type="Proteomes" id="UP000596660">
    <property type="component" value="Unplaced"/>
</dbReference>
<dbReference type="Gramene" id="AUR62016625-RA">
    <property type="protein sequence ID" value="AUR62016625-RA:cds"/>
    <property type="gene ID" value="AUR62016625"/>
</dbReference>
<feature type="compositionally biased region" description="Basic and acidic residues" evidence="2">
    <location>
        <begin position="73"/>
        <end position="82"/>
    </location>
</feature>
<sequence length="316" mass="35872">MECDIEETARDFFPFFRVCKDGHIDRYILTTQVPAGVDPFTGVHTKDIVISKDPKISGRMFLPRLDDTDSEDDSPKNRSLPKDRSVPLLVHYHGGGFCTGSAFGPIIKQFLSNLVSMTQVVVITIDYRLAPENPLPIAYEDSWDAFKWIASHVNRNGPEPWLNDYVNFNRVILAGESTGANLAHDVAIRGSVEPLEGLKLESLLAIHPYFCTKQQREPVVNYIYPSRDEEPRLNPNTDPRLYKLACDKVLICVAEKDRYKERGFDYYDTLETRWEGKVELVETLGEGHCFHLLDAGSPNIDPLMAKLVSFINEDSY</sequence>
<organism evidence="4 5">
    <name type="scientific">Chenopodium quinoa</name>
    <name type="common">Quinoa</name>
    <dbReference type="NCBI Taxonomy" id="63459"/>
    <lineage>
        <taxon>Eukaryota</taxon>
        <taxon>Viridiplantae</taxon>
        <taxon>Streptophyta</taxon>
        <taxon>Embryophyta</taxon>
        <taxon>Tracheophyta</taxon>
        <taxon>Spermatophyta</taxon>
        <taxon>Magnoliopsida</taxon>
        <taxon>eudicotyledons</taxon>
        <taxon>Gunneridae</taxon>
        <taxon>Pentapetalae</taxon>
        <taxon>Caryophyllales</taxon>
        <taxon>Chenopodiaceae</taxon>
        <taxon>Chenopodioideae</taxon>
        <taxon>Atripliceae</taxon>
        <taxon>Chenopodium</taxon>
    </lineage>
</organism>
<reference evidence="4" key="2">
    <citation type="submission" date="2021-03" db="UniProtKB">
        <authorList>
            <consortium name="EnsemblPlants"/>
        </authorList>
    </citation>
    <scope>IDENTIFICATION</scope>
</reference>
<feature type="domain" description="Alpha/beta hydrolase fold-3" evidence="3">
    <location>
        <begin position="89"/>
        <end position="291"/>
    </location>
</feature>
<proteinExistence type="inferred from homology"/>
<dbReference type="OMA" id="NEMACER"/>
<dbReference type="InterPro" id="IPR050466">
    <property type="entry name" value="Carboxylest/Gibb_receptor"/>
</dbReference>
<name>A0A803LNU6_CHEQI</name>
<evidence type="ECO:0000313" key="4">
    <source>
        <dbReference type="EnsemblPlants" id="AUR62016625-RA:cds"/>
    </source>
</evidence>
<reference evidence="4" key="1">
    <citation type="journal article" date="2017" name="Nature">
        <title>The genome of Chenopodium quinoa.</title>
        <authorList>
            <person name="Jarvis D.E."/>
            <person name="Ho Y.S."/>
            <person name="Lightfoot D.J."/>
            <person name="Schmoeckel S.M."/>
            <person name="Li B."/>
            <person name="Borm T.J.A."/>
            <person name="Ohyanagi H."/>
            <person name="Mineta K."/>
            <person name="Michell C.T."/>
            <person name="Saber N."/>
            <person name="Kharbatia N.M."/>
            <person name="Rupper R.R."/>
            <person name="Sharp A.R."/>
            <person name="Dally N."/>
            <person name="Boughton B.A."/>
            <person name="Woo Y.H."/>
            <person name="Gao G."/>
            <person name="Schijlen E.G.W.M."/>
            <person name="Guo X."/>
            <person name="Momin A.A."/>
            <person name="Negrao S."/>
            <person name="Al-Babili S."/>
            <person name="Gehring C."/>
            <person name="Roessner U."/>
            <person name="Jung C."/>
            <person name="Murphy K."/>
            <person name="Arold S.T."/>
            <person name="Gojobori T."/>
            <person name="van der Linden C.G."/>
            <person name="van Loo E.N."/>
            <person name="Jellen E.N."/>
            <person name="Maughan P.J."/>
            <person name="Tester M."/>
        </authorList>
    </citation>
    <scope>NUCLEOTIDE SEQUENCE [LARGE SCALE GENOMIC DNA]</scope>
    <source>
        <strain evidence="4">cv. PI 614886</strain>
    </source>
</reference>
<evidence type="ECO:0000256" key="1">
    <source>
        <dbReference type="ARBA" id="ARBA00010515"/>
    </source>
</evidence>
<evidence type="ECO:0000256" key="2">
    <source>
        <dbReference type="SAM" id="MobiDB-lite"/>
    </source>
</evidence>
<dbReference type="SUPFAM" id="SSF53474">
    <property type="entry name" value="alpha/beta-Hydrolases"/>
    <property type="match status" value="1"/>
</dbReference>
<dbReference type="PANTHER" id="PTHR23024:SF632">
    <property type="entry name" value="2-HYDROXYISOFLAVANONE DEHYDRATASE-LIKE"/>
    <property type="match status" value="1"/>
</dbReference>
<dbReference type="KEGG" id="cqi:110704903"/>
<gene>
    <name evidence="4" type="primary">LOC110704903</name>
</gene>
<dbReference type="Pfam" id="PF07859">
    <property type="entry name" value="Abhydrolase_3"/>
    <property type="match status" value="1"/>
</dbReference>
<dbReference type="EnsemblPlants" id="AUR62016625-RA">
    <property type="protein sequence ID" value="AUR62016625-RA:cds"/>
    <property type="gene ID" value="AUR62016625"/>
</dbReference>
<accession>A0A803LNU6</accession>
<dbReference type="AlphaFoldDB" id="A0A803LNU6"/>
<dbReference type="InterPro" id="IPR013094">
    <property type="entry name" value="AB_hydrolase_3"/>
</dbReference>
<evidence type="ECO:0000259" key="3">
    <source>
        <dbReference type="Pfam" id="PF07859"/>
    </source>
</evidence>
<comment type="similarity">
    <text evidence="1">Belongs to the 'GDXG' lipolytic enzyme family.</text>
</comment>
<dbReference type="PANTHER" id="PTHR23024">
    <property type="entry name" value="ARYLACETAMIDE DEACETYLASE"/>
    <property type="match status" value="1"/>
</dbReference>
<dbReference type="GeneID" id="110704903"/>
<protein>
    <recommendedName>
        <fullName evidence="3">Alpha/beta hydrolase fold-3 domain-containing protein</fullName>
    </recommendedName>
</protein>
<dbReference type="OrthoDB" id="408631at2759"/>
<evidence type="ECO:0000313" key="5">
    <source>
        <dbReference type="Proteomes" id="UP000596660"/>
    </source>
</evidence>
<dbReference type="InterPro" id="IPR029058">
    <property type="entry name" value="AB_hydrolase_fold"/>
</dbReference>
<feature type="region of interest" description="Disordered" evidence="2">
    <location>
        <begin position="61"/>
        <end position="82"/>
    </location>
</feature>
<dbReference type="Gene3D" id="3.40.50.1820">
    <property type="entry name" value="alpha/beta hydrolase"/>
    <property type="match status" value="1"/>
</dbReference>
<dbReference type="GO" id="GO:0016787">
    <property type="term" value="F:hydrolase activity"/>
    <property type="evidence" value="ECO:0007669"/>
    <property type="project" value="InterPro"/>
</dbReference>
<keyword evidence="5" id="KW-1185">Reference proteome</keyword>
<dbReference type="RefSeq" id="XP_021738406.1">
    <property type="nucleotide sequence ID" value="XM_021882714.1"/>
</dbReference>